<evidence type="ECO:0000256" key="8">
    <source>
        <dbReference type="RuleBase" id="RU003699"/>
    </source>
</evidence>
<dbReference type="SMART" id="SM00363">
    <property type="entry name" value="S4"/>
    <property type="match status" value="1"/>
</dbReference>
<dbReference type="Pfam" id="PF00163">
    <property type="entry name" value="Ribosomal_S4"/>
    <property type="match status" value="1"/>
</dbReference>
<keyword evidence="2 7" id="KW-0699">rRNA-binding</keyword>
<protein>
    <recommendedName>
        <fullName evidence="6 7">Small ribosomal subunit protein uS4</fullName>
    </recommendedName>
</protein>
<dbReference type="NCBIfam" id="TIGR01017">
    <property type="entry name" value="rpsD_bact"/>
    <property type="match status" value="1"/>
</dbReference>
<evidence type="ECO:0000256" key="2">
    <source>
        <dbReference type="ARBA" id="ARBA00022730"/>
    </source>
</evidence>
<comment type="subunit">
    <text evidence="7">Part of the 30S ribosomal subunit. Contacts protein S5. The interaction surface between S4 and S5 is involved in control of translational fidelity.</text>
</comment>
<dbReference type="HAMAP" id="MF_01306_B">
    <property type="entry name" value="Ribosomal_uS4_B"/>
    <property type="match status" value="1"/>
</dbReference>
<evidence type="ECO:0000259" key="9">
    <source>
        <dbReference type="SMART" id="SM00363"/>
    </source>
</evidence>
<sequence>MAKDRRPRFKLCRRFGVNLYGHPKAMNREDKNVRKKKMSDYGLQLNEKQKLKAYYGVLEKQFLRYVKKAVKSPELTGTALAQMLECRLDNIVYRMGFASSIRQARQMVTHRHILVNGERVDRPSYEVVPGDVITLKEKSRKNEMFVDNFNNFNSFQLDYIELDKNNFSGKLTKIPARENIPIEVSDHLVVEFYSKVKA</sequence>
<dbReference type="PROSITE" id="PS00632">
    <property type="entry name" value="RIBOSOMAL_S4"/>
    <property type="match status" value="1"/>
</dbReference>
<dbReference type="SUPFAM" id="SSF55174">
    <property type="entry name" value="Alpha-L RNA-binding motif"/>
    <property type="match status" value="1"/>
</dbReference>
<dbReference type="Proteomes" id="UP001222800">
    <property type="component" value="Chromosome"/>
</dbReference>
<evidence type="ECO:0000259" key="10">
    <source>
        <dbReference type="SMART" id="SM01390"/>
    </source>
</evidence>
<dbReference type="Gene3D" id="1.10.1050.10">
    <property type="entry name" value="Ribosomal Protein S4 Delta 41, Chain A, domain 1"/>
    <property type="match status" value="1"/>
</dbReference>
<dbReference type="PANTHER" id="PTHR11831">
    <property type="entry name" value="30S 40S RIBOSOMAL PROTEIN"/>
    <property type="match status" value="1"/>
</dbReference>
<dbReference type="RefSeq" id="WP_277732148.1">
    <property type="nucleotide sequence ID" value="NZ_CP120733.1"/>
</dbReference>
<evidence type="ECO:0000256" key="5">
    <source>
        <dbReference type="ARBA" id="ARBA00023274"/>
    </source>
</evidence>
<keyword evidence="5 7" id="KW-0687">Ribonucleoprotein</keyword>
<dbReference type="EMBL" id="CP120733">
    <property type="protein sequence ID" value="WFD10171.1"/>
    <property type="molecule type" value="Genomic_DNA"/>
</dbReference>
<dbReference type="InterPro" id="IPR001912">
    <property type="entry name" value="Ribosomal_uS4_N"/>
</dbReference>
<evidence type="ECO:0000256" key="7">
    <source>
        <dbReference type="HAMAP-Rule" id="MF_01306"/>
    </source>
</evidence>
<gene>
    <name evidence="7 11" type="primary">rpsD</name>
    <name evidence="11" type="ORF">P4S50_17710</name>
</gene>
<dbReference type="InterPro" id="IPR018079">
    <property type="entry name" value="Ribosomal_uS4_CS"/>
</dbReference>
<proteinExistence type="inferred from homology"/>
<accession>A0ABY8EBJ7</accession>
<dbReference type="GO" id="GO:0005840">
    <property type="term" value="C:ribosome"/>
    <property type="evidence" value="ECO:0007669"/>
    <property type="project" value="UniProtKB-KW"/>
</dbReference>
<dbReference type="PROSITE" id="PS50889">
    <property type="entry name" value="S4"/>
    <property type="match status" value="1"/>
</dbReference>
<comment type="function">
    <text evidence="7">With S5 and S12 plays an important role in translational accuracy.</text>
</comment>
<dbReference type="InterPro" id="IPR002942">
    <property type="entry name" value="S4_RNA-bd"/>
</dbReference>
<comment type="function">
    <text evidence="7">One of the primary rRNA binding proteins, it binds directly to 16S rRNA where it nucleates assembly of the body of the 30S subunit.</text>
</comment>
<organism evidence="11 12">
    <name type="scientific">Tepidibacter hydrothermalis</name>
    <dbReference type="NCBI Taxonomy" id="3036126"/>
    <lineage>
        <taxon>Bacteria</taxon>
        <taxon>Bacillati</taxon>
        <taxon>Bacillota</taxon>
        <taxon>Clostridia</taxon>
        <taxon>Peptostreptococcales</taxon>
        <taxon>Peptostreptococcaceae</taxon>
        <taxon>Tepidibacter</taxon>
    </lineage>
</organism>
<evidence type="ECO:0000313" key="11">
    <source>
        <dbReference type="EMBL" id="WFD10171.1"/>
    </source>
</evidence>
<feature type="domain" description="RNA-binding S4" evidence="9">
    <location>
        <begin position="86"/>
        <end position="150"/>
    </location>
</feature>
<evidence type="ECO:0000256" key="1">
    <source>
        <dbReference type="ARBA" id="ARBA00007465"/>
    </source>
</evidence>
<feature type="domain" description="Small ribosomal subunit protein uS4 N-terminal" evidence="10">
    <location>
        <begin position="3"/>
        <end position="85"/>
    </location>
</feature>
<dbReference type="NCBIfam" id="NF003717">
    <property type="entry name" value="PRK05327.1"/>
    <property type="match status" value="1"/>
</dbReference>
<name>A0ABY8EBJ7_9FIRM</name>
<dbReference type="Pfam" id="PF01479">
    <property type="entry name" value="S4"/>
    <property type="match status" value="1"/>
</dbReference>
<evidence type="ECO:0000313" key="12">
    <source>
        <dbReference type="Proteomes" id="UP001222800"/>
    </source>
</evidence>
<dbReference type="PANTHER" id="PTHR11831:SF4">
    <property type="entry name" value="SMALL RIBOSOMAL SUBUNIT PROTEIN US4M"/>
    <property type="match status" value="1"/>
</dbReference>
<dbReference type="CDD" id="cd00165">
    <property type="entry name" value="S4"/>
    <property type="match status" value="1"/>
</dbReference>
<reference evidence="11 12" key="1">
    <citation type="submission" date="2023-03" db="EMBL/GenBank/DDBJ databases">
        <title>Complete genome sequence of Tepidibacter sp. SWIR-1, isolated from a deep-sea hydrothermal vent.</title>
        <authorList>
            <person name="Li X."/>
        </authorList>
    </citation>
    <scope>NUCLEOTIDE SEQUENCE [LARGE SCALE GENOMIC DNA]</scope>
    <source>
        <strain evidence="11 12">SWIR-1</strain>
    </source>
</reference>
<evidence type="ECO:0000256" key="6">
    <source>
        <dbReference type="ARBA" id="ARBA00035254"/>
    </source>
</evidence>
<keyword evidence="4 7" id="KW-0689">Ribosomal protein</keyword>
<evidence type="ECO:0000256" key="4">
    <source>
        <dbReference type="ARBA" id="ARBA00022980"/>
    </source>
</evidence>
<dbReference type="SMART" id="SM01390">
    <property type="entry name" value="Ribosomal_S4"/>
    <property type="match status" value="1"/>
</dbReference>
<evidence type="ECO:0000256" key="3">
    <source>
        <dbReference type="ARBA" id="ARBA00022884"/>
    </source>
</evidence>
<dbReference type="InterPro" id="IPR022801">
    <property type="entry name" value="Ribosomal_uS4"/>
</dbReference>
<keyword evidence="3 7" id="KW-0694">RNA-binding</keyword>
<dbReference type="Gene3D" id="3.10.290.10">
    <property type="entry name" value="RNA-binding S4 domain"/>
    <property type="match status" value="1"/>
</dbReference>
<comment type="similarity">
    <text evidence="1 7 8">Belongs to the universal ribosomal protein uS4 family.</text>
</comment>
<dbReference type="InterPro" id="IPR036986">
    <property type="entry name" value="S4_RNA-bd_sf"/>
</dbReference>
<keyword evidence="12" id="KW-1185">Reference proteome</keyword>
<dbReference type="InterPro" id="IPR005709">
    <property type="entry name" value="Ribosomal_uS4_bac-type"/>
</dbReference>